<feature type="transmembrane region" description="Helical" evidence="1">
    <location>
        <begin position="66"/>
        <end position="85"/>
    </location>
</feature>
<protein>
    <submittedName>
        <fullName evidence="3">DUF3397 family protein</fullName>
    </submittedName>
</protein>
<dbReference type="Proteomes" id="UP000182945">
    <property type="component" value="Chromosome"/>
</dbReference>
<accession>A0AAC9NKR3</accession>
<dbReference type="Proteomes" id="UP000621631">
    <property type="component" value="Unassembled WGS sequence"/>
</dbReference>
<keyword evidence="5" id="KW-1185">Reference proteome</keyword>
<sequence length="126" mass="14740">MKEFIIYLISIFVALPILATWFTYLIARKVGKTKIKAVHITVYVTTILYIIAVAMLFKIIVGHTHLGYLAVLVLSVLCIIIFYQWRYNTEIVIFKAIILTWRITFLLFLFAYLLLSMVGIILRIFY</sequence>
<organism evidence="2 4">
    <name type="scientific">Virgibacillus halodenitrificans</name>
    <name type="common">Bacillus halodenitrificans</name>
    <dbReference type="NCBI Taxonomy" id="1482"/>
    <lineage>
        <taxon>Bacteria</taxon>
        <taxon>Bacillati</taxon>
        <taxon>Bacillota</taxon>
        <taxon>Bacilli</taxon>
        <taxon>Bacillales</taxon>
        <taxon>Bacillaceae</taxon>
        <taxon>Virgibacillus</taxon>
    </lineage>
</organism>
<feature type="transmembrane region" description="Helical" evidence="1">
    <location>
        <begin position="38"/>
        <end position="60"/>
    </location>
</feature>
<keyword evidence="1" id="KW-1133">Transmembrane helix</keyword>
<dbReference type="KEGG" id="vhl:BME96_11250"/>
<proteinExistence type="predicted"/>
<dbReference type="RefSeq" id="WP_071649096.1">
    <property type="nucleotide sequence ID" value="NZ_CP017962.1"/>
</dbReference>
<gene>
    <name evidence="2" type="ORF">BME96_11250</name>
    <name evidence="3" type="ORF">IC602_18560</name>
</gene>
<reference evidence="3 5" key="2">
    <citation type="submission" date="2020-09" db="EMBL/GenBank/DDBJ databases">
        <title>Draft Genome Sequences of Oil-Oxidizing Bacteria Halomonas titanicae, Marinobacter lutaoensis, and Virgibacillus halodenitrificans Isolated from Highly Saline Environments.</title>
        <authorList>
            <person name="Grouzdev D.S."/>
            <person name="Sokolova D.S."/>
            <person name="Semenova E.M."/>
            <person name="Borzenkov I.A."/>
            <person name="Bidzhieva S.K."/>
            <person name="Poltaraus A.B."/>
            <person name="Nazina T.N."/>
        </authorList>
    </citation>
    <scope>NUCLEOTIDE SEQUENCE [LARGE SCALE GENOMIC DNA]</scope>
    <source>
        <strain evidence="3 5">VKM B-3472D</strain>
    </source>
</reference>
<feature type="transmembrane region" description="Helical" evidence="1">
    <location>
        <begin position="105"/>
        <end position="125"/>
    </location>
</feature>
<dbReference type="EMBL" id="JACWEZ010000021">
    <property type="protein sequence ID" value="MBD1224621.1"/>
    <property type="molecule type" value="Genomic_DNA"/>
</dbReference>
<keyword evidence="1" id="KW-0812">Transmembrane</keyword>
<evidence type="ECO:0000256" key="1">
    <source>
        <dbReference type="SAM" id="Phobius"/>
    </source>
</evidence>
<evidence type="ECO:0000313" key="5">
    <source>
        <dbReference type="Proteomes" id="UP000621631"/>
    </source>
</evidence>
<reference evidence="2 4" key="1">
    <citation type="submission" date="2016-11" db="EMBL/GenBank/DDBJ databases">
        <title>Complete genome sequencing of Virgibacillus halodenitrificans PDB-F2.</title>
        <authorList>
            <person name="Sun Z."/>
            <person name="Zhou Y."/>
            <person name="Li H."/>
        </authorList>
    </citation>
    <scope>NUCLEOTIDE SEQUENCE [LARGE SCALE GENOMIC DNA]</scope>
    <source>
        <strain evidence="2 4">PDB-F2</strain>
    </source>
</reference>
<dbReference type="AlphaFoldDB" id="A0AAC9NKR3"/>
<dbReference type="GeneID" id="71514972"/>
<feature type="transmembrane region" description="Helical" evidence="1">
    <location>
        <begin position="6"/>
        <end position="26"/>
    </location>
</feature>
<evidence type="ECO:0000313" key="3">
    <source>
        <dbReference type="EMBL" id="MBD1224621.1"/>
    </source>
</evidence>
<keyword evidence="1" id="KW-0472">Membrane</keyword>
<evidence type="ECO:0000313" key="4">
    <source>
        <dbReference type="Proteomes" id="UP000182945"/>
    </source>
</evidence>
<dbReference type="Pfam" id="PF11877">
    <property type="entry name" value="DUF3397"/>
    <property type="match status" value="1"/>
</dbReference>
<dbReference type="InterPro" id="IPR024515">
    <property type="entry name" value="DUF3397"/>
</dbReference>
<dbReference type="EMBL" id="CP017962">
    <property type="protein sequence ID" value="APC48727.1"/>
    <property type="molecule type" value="Genomic_DNA"/>
</dbReference>
<evidence type="ECO:0000313" key="2">
    <source>
        <dbReference type="EMBL" id="APC48727.1"/>
    </source>
</evidence>
<name>A0AAC9NKR3_VIRHA</name>